<evidence type="ECO:0000256" key="1">
    <source>
        <dbReference type="SAM" id="MobiDB-lite"/>
    </source>
</evidence>
<evidence type="ECO:0000313" key="4">
    <source>
        <dbReference type="WBParaSite" id="HDID_0000661801-mRNA-1"/>
    </source>
</evidence>
<sequence length="191" mass="21270">MHKKDISVGFSIQILPSITPNTGWIKIDKAKTRESAEKWVRALNEASSKAPPLEQCEREQLSAKETVTRFASHSLCSAHKSQSTSCLPIRRLITSKRTRHRKHSRYHIRCREISGSSTSSLDPEEVGIRSLSPHSLLSSLGMPAAESGPQSRALVALILPLRVLRRRVMRHSHLTSSTSHHSHFSADAVLT</sequence>
<reference evidence="4" key="1">
    <citation type="submission" date="2017-02" db="UniProtKB">
        <authorList>
            <consortium name="WormBaseParasite"/>
        </authorList>
    </citation>
    <scope>IDENTIFICATION</scope>
</reference>
<evidence type="ECO:0000313" key="3">
    <source>
        <dbReference type="Proteomes" id="UP000274504"/>
    </source>
</evidence>
<organism evidence="4">
    <name type="scientific">Hymenolepis diminuta</name>
    <name type="common">Rat tapeworm</name>
    <dbReference type="NCBI Taxonomy" id="6216"/>
    <lineage>
        <taxon>Eukaryota</taxon>
        <taxon>Metazoa</taxon>
        <taxon>Spiralia</taxon>
        <taxon>Lophotrochozoa</taxon>
        <taxon>Platyhelminthes</taxon>
        <taxon>Cestoda</taxon>
        <taxon>Eucestoda</taxon>
        <taxon>Cyclophyllidea</taxon>
        <taxon>Hymenolepididae</taxon>
        <taxon>Hymenolepis</taxon>
    </lineage>
</organism>
<feature type="region of interest" description="Disordered" evidence="1">
    <location>
        <begin position="172"/>
        <end position="191"/>
    </location>
</feature>
<reference evidence="2 3" key="2">
    <citation type="submission" date="2018-11" db="EMBL/GenBank/DDBJ databases">
        <authorList>
            <consortium name="Pathogen Informatics"/>
        </authorList>
    </citation>
    <scope>NUCLEOTIDE SEQUENCE [LARGE SCALE GENOMIC DNA]</scope>
</reference>
<dbReference type="Proteomes" id="UP000274504">
    <property type="component" value="Unassembled WGS sequence"/>
</dbReference>
<dbReference type="WBParaSite" id="HDID_0000661801-mRNA-1">
    <property type="protein sequence ID" value="HDID_0000661801-mRNA-1"/>
    <property type="gene ID" value="HDID_0000661801"/>
</dbReference>
<dbReference type="EMBL" id="UYSG01006361">
    <property type="protein sequence ID" value="VDL58934.1"/>
    <property type="molecule type" value="Genomic_DNA"/>
</dbReference>
<proteinExistence type="predicted"/>
<name>A0A0R3SNV3_HYMDI</name>
<evidence type="ECO:0000313" key="2">
    <source>
        <dbReference type="EMBL" id="VDL58934.1"/>
    </source>
</evidence>
<protein>
    <submittedName>
        <fullName evidence="4">PH domain-containing protein</fullName>
    </submittedName>
</protein>
<dbReference type="STRING" id="6216.A0A0R3SNV3"/>
<gene>
    <name evidence="2" type="ORF">HDID_LOCUS6616</name>
</gene>
<dbReference type="AlphaFoldDB" id="A0A0R3SNV3"/>
<accession>A0A0R3SNV3</accession>